<gene>
    <name evidence="4" type="ORF">AC578_6419</name>
</gene>
<dbReference type="AlphaFoldDB" id="A0A139H6T0"/>
<dbReference type="EMBL" id="LFZN01000120">
    <property type="protein sequence ID" value="KXS98180.1"/>
    <property type="molecule type" value="Genomic_DNA"/>
</dbReference>
<accession>A0A139H6T0</accession>
<dbReference type="STRING" id="321146.A0A139H6T0"/>
<dbReference type="GO" id="GO:0005829">
    <property type="term" value="C:cytosol"/>
    <property type="evidence" value="ECO:0007669"/>
    <property type="project" value="TreeGrafter"/>
</dbReference>
<dbReference type="GO" id="GO:0008483">
    <property type="term" value="F:transaminase activity"/>
    <property type="evidence" value="ECO:0007669"/>
    <property type="project" value="InterPro"/>
</dbReference>
<dbReference type="Gene3D" id="3.40.640.10">
    <property type="entry name" value="Type I PLP-dependent aspartate aminotransferase-like (Major domain)"/>
    <property type="match status" value="1"/>
</dbReference>
<sequence length="467" mass="50900">MDQTTTTKNNTSLHPFFQTSQIFHRSFSQSPRRVVAASGLTLHLDDGRKILDATGGPAVACLGHNVREVGEAVREQLQRVGYIFSAGPYCDETTEKLAGEMLEGRPGGLCKAIFLGSGSEATDTMLKVVVQFWHAKGEMQRRRVIARRQSYHGNTLGALSITGHEGRRKMYGPWMTEMVSFVDACCAYRGKHDGETDEEYLQRLVEQLEAEFERLGPGNVAAFVAETVGGSTLACVPAVKGYFQAVRYICDKYGALLVLDEVMCGMGRTGTMHAWQQEGIRGPDLQMVGKALGGGFIPLSAVLVHQNIFDAIASPSGGLSGGHTFQAHPTACAAALAVQRIIRERDLLANVRNMGVILGNLLKESLGSHPLVGDIRGRGLFWAVEFMLDPKERKEFPLEDDFSQRVVREALAVQGLQVLANMGHPGTWKVDSVVICPPFVVTEPEVQEIVKRFKAAVDVVSAPYLAA</sequence>
<dbReference type="InterPro" id="IPR015421">
    <property type="entry name" value="PyrdxlP-dep_Trfase_major"/>
</dbReference>
<evidence type="ECO:0000313" key="4">
    <source>
        <dbReference type="EMBL" id="KXS98180.1"/>
    </source>
</evidence>
<evidence type="ECO:0000256" key="1">
    <source>
        <dbReference type="ARBA" id="ARBA00008954"/>
    </source>
</evidence>
<dbReference type="PANTHER" id="PTHR43094:SF1">
    <property type="entry name" value="AMINOTRANSFERASE CLASS-III"/>
    <property type="match status" value="1"/>
</dbReference>
<proteinExistence type="inferred from homology"/>
<keyword evidence="2 3" id="KW-0663">Pyridoxal phosphate</keyword>
<reference evidence="4 5" key="1">
    <citation type="submission" date="2015-07" db="EMBL/GenBank/DDBJ databases">
        <title>Comparative genomics of the Sigatoka disease complex on banana suggests a link between parallel evolutionary changes in Pseudocercospora fijiensis and Pseudocercospora eumusae and increased virulence on the banana host.</title>
        <authorList>
            <person name="Chang T.-C."/>
            <person name="Salvucci A."/>
            <person name="Crous P.W."/>
            <person name="Stergiopoulos I."/>
        </authorList>
    </citation>
    <scope>NUCLEOTIDE SEQUENCE [LARGE SCALE GENOMIC DNA]</scope>
    <source>
        <strain evidence="4 5">CBS 114824</strain>
    </source>
</reference>
<comment type="caution">
    <text evidence="4">The sequence shown here is derived from an EMBL/GenBank/DDBJ whole genome shotgun (WGS) entry which is preliminary data.</text>
</comment>
<organism evidence="4 5">
    <name type="scientific">Pseudocercospora eumusae</name>
    <dbReference type="NCBI Taxonomy" id="321146"/>
    <lineage>
        <taxon>Eukaryota</taxon>
        <taxon>Fungi</taxon>
        <taxon>Dikarya</taxon>
        <taxon>Ascomycota</taxon>
        <taxon>Pezizomycotina</taxon>
        <taxon>Dothideomycetes</taxon>
        <taxon>Dothideomycetidae</taxon>
        <taxon>Mycosphaerellales</taxon>
        <taxon>Mycosphaerellaceae</taxon>
        <taxon>Pseudocercospora</taxon>
    </lineage>
</organism>
<protein>
    <recommendedName>
        <fullName evidence="6">Aminotransferase</fullName>
    </recommendedName>
</protein>
<dbReference type="InterPro" id="IPR015422">
    <property type="entry name" value="PyrdxlP-dep_Trfase_small"/>
</dbReference>
<dbReference type="Proteomes" id="UP000070133">
    <property type="component" value="Unassembled WGS sequence"/>
</dbReference>
<dbReference type="CDD" id="cd00610">
    <property type="entry name" value="OAT_like"/>
    <property type="match status" value="1"/>
</dbReference>
<dbReference type="InterPro" id="IPR005814">
    <property type="entry name" value="Aminotrans_3"/>
</dbReference>
<evidence type="ECO:0000256" key="2">
    <source>
        <dbReference type="ARBA" id="ARBA00022898"/>
    </source>
</evidence>
<dbReference type="SUPFAM" id="SSF53383">
    <property type="entry name" value="PLP-dependent transferases"/>
    <property type="match status" value="1"/>
</dbReference>
<evidence type="ECO:0008006" key="6">
    <source>
        <dbReference type="Google" id="ProtNLM"/>
    </source>
</evidence>
<dbReference type="Pfam" id="PF00202">
    <property type="entry name" value="Aminotran_3"/>
    <property type="match status" value="1"/>
</dbReference>
<evidence type="ECO:0000256" key="3">
    <source>
        <dbReference type="RuleBase" id="RU003560"/>
    </source>
</evidence>
<dbReference type="PANTHER" id="PTHR43094">
    <property type="entry name" value="AMINOTRANSFERASE"/>
    <property type="match status" value="1"/>
</dbReference>
<dbReference type="InterPro" id="IPR015424">
    <property type="entry name" value="PyrdxlP-dep_Trfase"/>
</dbReference>
<evidence type="ECO:0000313" key="5">
    <source>
        <dbReference type="Proteomes" id="UP000070133"/>
    </source>
</evidence>
<name>A0A139H6T0_9PEZI</name>
<comment type="similarity">
    <text evidence="1 3">Belongs to the class-III pyridoxal-phosphate-dependent aminotransferase family.</text>
</comment>
<dbReference type="GO" id="GO:0030170">
    <property type="term" value="F:pyridoxal phosphate binding"/>
    <property type="evidence" value="ECO:0007669"/>
    <property type="project" value="InterPro"/>
</dbReference>
<dbReference type="Gene3D" id="3.90.1150.10">
    <property type="entry name" value="Aspartate Aminotransferase, domain 1"/>
    <property type="match status" value="1"/>
</dbReference>
<keyword evidence="5" id="KW-1185">Reference proteome</keyword>
<dbReference type="OrthoDB" id="5419315at2759"/>